<dbReference type="InterPro" id="IPR057335">
    <property type="entry name" value="Beta-barrel_SelB"/>
</dbReference>
<dbReference type="InterPro" id="IPR050055">
    <property type="entry name" value="EF-Tu_GTPase"/>
</dbReference>
<dbReference type="InterPro" id="IPR004161">
    <property type="entry name" value="EFTu-like_2"/>
</dbReference>
<proteinExistence type="predicted"/>
<accession>A0A382Z0I6</accession>
<organism evidence="5">
    <name type="scientific">marine metagenome</name>
    <dbReference type="NCBI Taxonomy" id="408172"/>
    <lineage>
        <taxon>unclassified sequences</taxon>
        <taxon>metagenomes</taxon>
        <taxon>ecological metagenomes</taxon>
    </lineage>
</organism>
<dbReference type="PANTHER" id="PTHR43721">
    <property type="entry name" value="ELONGATION FACTOR TU-RELATED"/>
    <property type="match status" value="1"/>
</dbReference>
<dbReference type="InterPro" id="IPR009000">
    <property type="entry name" value="Transl_B-barrel_sf"/>
</dbReference>
<dbReference type="GO" id="GO:0001514">
    <property type="term" value="P:selenocysteine incorporation"/>
    <property type="evidence" value="ECO:0007669"/>
    <property type="project" value="TreeGrafter"/>
</dbReference>
<dbReference type="GO" id="GO:0005525">
    <property type="term" value="F:GTP binding"/>
    <property type="evidence" value="ECO:0007669"/>
    <property type="project" value="UniProtKB-KW"/>
</dbReference>
<name>A0A382Z0I6_9ZZZZ</name>
<dbReference type="Pfam" id="PF03144">
    <property type="entry name" value="GTP_EFTU_D2"/>
    <property type="match status" value="1"/>
</dbReference>
<gene>
    <name evidence="5" type="ORF">METZ01_LOCUS441876</name>
</gene>
<dbReference type="Gene3D" id="2.40.30.10">
    <property type="entry name" value="Translation factors"/>
    <property type="match status" value="1"/>
</dbReference>
<protein>
    <submittedName>
        <fullName evidence="5">Uncharacterized protein</fullName>
    </submittedName>
</protein>
<feature type="non-terminal residue" evidence="5">
    <location>
        <position position="260"/>
    </location>
</feature>
<sequence>DEDWLELIELELAELVSGTFMEEAPMIRVSAENGDGITKLRDTILEICETVPDKQDRGIFRLHVDRVFSMKGYGTVVTGTVNSGRLKVGDSVEIIPGGVTARVRGLQSHGSEVDSVTLGDRAAVNLKGVEKNEIERGSQLATPGYFKSVTQLGVKLKLLRSAARPIAQNQRIRIHLGTQEAMARVALIGNKTLKPDAEGPALLRLESPLVAAREDKFIVRSYSPVLTIGGGEVLEILIQEKWKAVKDKLQALYESPESLQ</sequence>
<dbReference type="GO" id="GO:0003746">
    <property type="term" value="F:translation elongation factor activity"/>
    <property type="evidence" value="ECO:0007669"/>
    <property type="project" value="TreeGrafter"/>
</dbReference>
<evidence type="ECO:0000256" key="1">
    <source>
        <dbReference type="ARBA" id="ARBA00022741"/>
    </source>
</evidence>
<dbReference type="InterPro" id="IPR009001">
    <property type="entry name" value="Transl_elong_EF1A/Init_IF2_C"/>
</dbReference>
<dbReference type="CDD" id="cd15491">
    <property type="entry name" value="selB_III"/>
    <property type="match status" value="1"/>
</dbReference>
<reference evidence="5" key="1">
    <citation type="submission" date="2018-05" db="EMBL/GenBank/DDBJ databases">
        <authorList>
            <person name="Lanie J.A."/>
            <person name="Ng W.-L."/>
            <person name="Kazmierczak K.M."/>
            <person name="Andrzejewski T.M."/>
            <person name="Davidsen T.M."/>
            <person name="Wayne K.J."/>
            <person name="Tettelin H."/>
            <person name="Glass J.I."/>
            <person name="Rusch D."/>
            <person name="Podicherti R."/>
            <person name="Tsui H.-C.T."/>
            <person name="Winkler M.E."/>
        </authorList>
    </citation>
    <scope>NUCLEOTIDE SEQUENCE</scope>
</reference>
<evidence type="ECO:0000256" key="2">
    <source>
        <dbReference type="ARBA" id="ARBA00023134"/>
    </source>
</evidence>
<dbReference type="CDD" id="cd03696">
    <property type="entry name" value="SelB_II"/>
    <property type="match status" value="1"/>
</dbReference>
<dbReference type="SUPFAM" id="SSF50465">
    <property type="entry name" value="EF-Tu/eEF-1alpha/eIF2-gamma C-terminal domain"/>
    <property type="match status" value="1"/>
</dbReference>
<keyword evidence="2" id="KW-0342">GTP-binding</keyword>
<evidence type="ECO:0000313" key="5">
    <source>
        <dbReference type="EMBL" id="SVD89022.1"/>
    </source>
</evidence>
<evidence type="ECO:0000259" key="4">
    <source>
        <dbReference type="Pfam" id="PF25461"/>
    </source>
</evidence>
<dbReference type="PANTHER" id="PTHR43721:SF11">
    <property type="entry name" value="SELENOCYSTEINE-SPECIFIC ELONGATION FACTOR"/>
    <property type="match status" value="1"/>
</dbReference>
<dbReference type="Pfam" id="PF25461">
    <property type="entry name" value="Beta-barrel_SelB"/>
    <property type="match status" value="1"/>
</dbReference>
<dbReference type="Gene3D" id="3.40.50.300">
    <property type="entry name" value="P-loop containing nucleotide triphosphate hydrolases"/>
    <property type="match status" value="1"/>
</dbReference>
<dbReference type="InterPro" id="IPR027417">
    <property type="entry name" value="P-loop_NTPase"/>
</dbReference>
<keyword evidence="1" id="KW-0547">Nucleotide-binding</keyword>
<dbReference type="SUPFAM" id="SSF50447">
    <property type="entry name" value="Translation proteins"/>
    <property type="match status" value="1"/>
</dbReference>
<feature type="domain" description="Selenocysteine-specific elongation factor beta-barrel" evidence="4">
    <location>
        <begin position="160"/>
        <end position="236"/>
    </location>
</feature>
<dbReference type="EMBL" id="UINC01180032">
    <property type="protein sequence ID" value="SVD89022.1"/>
    <property type="molecule type" value="Genomic_DNA"/>
</dbReference>
<dbReference type="AlphaFoldDB" id="A0A382Z0I6"/>
<feature type="domain" description="Translation elongation factor EFTu-like" evidence="3">
    <location>
        <begin position="74"/>
        <end position="140"/>
    </location>
</feature>
<evidence type="ECO:0000259" key="3">
    <source>
        <dbReference type="Pfam" id="PF03144"/>
    </source>
</evidence>
<feature type="non-terminal residue" evidence="5">
    <location>
        <position position="1"/>
    </location>
</feature>